<feature type="region of interest" description="Disordered" evidence="1">
    <location>
        <begin position="93"/>
        <end position="126"/>
    </location>
</feature>
<name>L2FEQ6_COLFN</name>
<proteinExistence type="predicted"/>
<dbReference type="EMBL" id="KB021258">
    <property type="protein sequence ID" value="ELA24531.1"/>
    <property type="molecule type" value="Genomic_DNA"/>
</dbReference>
<keyword evidence="2" id="KW-0804">Transcription</keyword>
<keyword evidence="2" id="KW-0240">DNA-directed RNA polymerase</keyword>
<dbReference type="AlphaFoldDB" id="L2FEQ6"/>
<dbReference type="HOGENOM" id="CLU_131608_0_0_1"/>
<gene>
    <name evidence="2" type="ORF">CGGC5_2115</name>
</gene>
<organism evidence="2">
    <name type="scientific">Colletotrichum fructicola (strain Nara gc5)</name>
    <name type="common">Anthracnose fungus</name>
    <name type="synonym">Colletotrichum gloeosporioides (strain Nara gc5)</name>
    <dbReference type="NCBI Taxonomy" id="1213859"/>
    <lineage>
        <taxon>Eukaryota</taxon>
        <taxon>Fungi</taxon>
        <taxon>Dikarya</taxon>
        <taxon>Ascomycota</taxon>
        <taxon>Pezizomycotina</taxon>
        <taxon>Sordariomycetes</taxon>
        <taxon>Hypocreomycetidae</taxon>
        <taxon>Glomerellales</taxon>
        <taxon>Glomerellaceae</taxon>
        <taxon>Colletotrichum</taxon>
        <taxon>Colletotrichum gloeosporioides species complex</taxon>
    </lineage>
</organism>
<accession>L2FEQ6</accession>
<reference evidence="2" key="1">
    <citation type="submission" date="2012-08" db="EMBL/GenBank/DDBJ databases">
        <title>Genome analysis of Colletotrichum orbiculare and Colletotrichum fructicola.</title>
        <authorList>
            <person name="Gan P.H.P."/>
            <person name="Ikeda K."/>
            <person name="Irieda H."/>
            <person name="Narusaka M."/>
            <person name="O'Connell R.J."/>
            <person name="Narusaka Y."/>
            <person name="Takano Y."/>
            <person name="Kubo Y."/>
            <person name="Shirasu K."/>
        </authorList>
    </citation>
    <scope>NUCLEOTIDE SEQUENCE</scope>
    <source>
        <strain evidence="2">Nara gc5</strain>
    </source>
</reference>
<protein>
    <submittedName>
        <fullName evidence="2">DNA-directed RNA polymerase iii complex subunit rpc37</fullName>
    </submittedName>
</protein>
<dbReference type="STRING" id="1213859.L2FEQ6"/>
<evidence type="ECO:0000256" key="1">
    <source>
        <dbReference type="SAM" id="MobiDB-lite"/>
    </source>
</evidence>
<evidence type="ECO:0000313" key="2">
    <source>
        <dbReference type="EMBL" id="ELA24531.1"/>
    </source>
</evidence>
<dbReference type="GO" id="GO:0000428">
    <property type="term" value="C:DNA-directed RNA polymerase complex"/>
    <property type="evidence" value="ECO:0007669"/>
    <property type="project" value="UniProtKB-KW"/>
</dbReference>
<sequence>MADRLRSVQIEPWRKLKYTDENDEAAWEIYQESLILRAPGDNKLPPAEEDEEKKKAAIEAGEAETKPTVDLAESMARLETTWGDDELLEAVSGIKKPKPARGAVGSRRGGKARAAPAQASSSMDLT</sequence>